<proteinExistence type="inferred from homology"/>
<dbReference type="AlphaFoldDB" id="A0A5C5ZM76"/>
<keyword evidence="3" id="KW-1185">Reference proteome</keyword>
<comment type="caution">
    <text evidence="2">The sequence shown here is derived from an EMBL/GenBank/DDBJ whole genome shotgun (WGS) entry which is preliminary data.</text>
</comment>
<evidence type="ECO:0000313" key="2">
    <source>
        <dbReference type="EMBL" id="TWT88186.1"/>
    </source>
</evidence>
<dbReference type="NCBIfam" id="TIGR00149">
    <property type="entry name" value="TIGR00149_YjbQ"/>
    <property type="match status" value="1"/>
</dbReference>
<name>A0A5C5ZM76_9BACT</name>
<gene>
    <name evidence="2" type="ORF">Mal64_16650</name>
</gene>
<dbReference type="Gene3D" id="2.60.120.460">
    <property type="entry name" value="YjbQ-like"/>
    <property type="match status" value="1"/>
</dbReference>
<evidence type="ECO:0008006" key="4">
    <source>
        <dbReference type="Google" id="ProtNLM"/>
    </source>
</evidence>
<dbReference type="SUPFAM" id="SSF111038">
    <property type="entry name" value="YjbQ-like"/>
    <property type="match status" value="1"/>
</dbReference>
<dbReference type="InterPro" id="IPR035917">
    <property type="entry name" value="YjbQ-like_sf"/>
</dbReference>
<sequence length="182" mass="20161">MEPHSRHGRLRNPPSNNHLQHVDCPVPEQFFTSPSETVIPMMWKQRQVQLPAMARGFHLITRHLLDEMPEISGIETGLLHVFIQHTSASLTLNENADPDVRTDLESSFSAIAPESFPYTHTCEGPDDMPAHVKASLLGASLSIPIGGGRLLLGTWQGITLCEHRDHAGPRRLVLTLSGETRV</sequence>
<organism evidence="2 3">
    <name type="scientific">Pseudobythopirellula maris</name>
    <dbReference type="NCBI Taxonomy" id="2527991"/>
    <lineage>
        <taxon>Bacteria</taxon>
        <taxon>Pseudomonadati</taxon>
        <taxon>Planctomycetota</taxon>
        <taxon>Planctomycetia</taxon>
        <taxon>Pirellulales</taxon>
        <taxon>Lacipirellulaceae</taxon>
        <taxon>Pseudobythopirellula</taxon>
    </lineage>
</organism>
<reference evidence="2 3" key="1">
    <citation type="submission" date="2019-02" db="EMBL/GenBank/DDBJ databases">
        <title>Deep-cultivation of Planctomycetes and their phenomic and genomic characterization uncovers novel biology.</title>
        <authorList>
            <person name="Wiegand S."/>
            <person name="Jogler M."/>
            <person name="Boedeker C."/>
            <person name="Pinto D."/>
            <person name="Vollmers J."/>
            <person name="Rivas-Marin E."/>
            <person name="Kohn T."/>
            <person name="Peeters S.H."/>
            <person name="Heuer A."/>
            <person name="Rast P."/>
            <person name="Oberbeckmann S."/>
            <person name="Bunk B."/>
            <person name="Jeske O."/>
            <person name="Meyerdierks A."/>
            <person name="Storesund J.E."/>
            <person name="Kallscheuer N."/>
            <person name="Luecker S."/>
            <person name="Lage O.M."/>
            <person name="Pohl T."/>
            <person name="Merkel B.J."/>
            <person name="Hornburger P."/>
            <person name="Mueller R.-W."/>
            <person name="Bruemmer F."/>
            <person name="Labrenz M."/>
            <person name="Spormann A.M."/>
            <person name="Op Den Camp H."/>
            <person name="Overmann J."/>
            <person name="Amann R."/>
            <person name="Jetten M.S.M."/>
            <person name="Mascher T."/>
            <person name="Medema M.H."/>
            <person name="Devos D.P."/>
            <person name="Kaster A.-K."/>
            <person name="Ovreas L."/>
            <person name="Rohde M."/>
            <person name="Galperin M.Y."/>
            <person name="Jogler C."/>
        </authorList>
    </citation>
    <scope>NUCLEOTIDE SEQUENCE [LARGE SCALE GENOMIC DNA]</scope>
    <source>
        <strain evidence="2 3">Mal64</strain>
    </source>
</reference>
<accession>A0A5C5ZM76</accession>
<dbReference type="PANTHER" id="PTHR30615">
    <property type="entry name" value="UNCHARACTERIZED PROTEIN YJBQ-RELATED"/>
    <property type="match status" value="1"/>
</dbReference>
<protein>
    <recommendedName>
        <fullName evidence="4">YjbQ family protein</fullName>
    </recommendedName>
</protein>
<evidence type="ECO:0000256" key="1">
    <source>
        <dbReference type="ARBA" id="ARBA00005534"/>
    </source>
</evidence>
<dbReference type="Pfam" id="PF01894">
    <property type="entry name" value="YjbQ"/>
    <property type="match status" value="1"/>
</dbReference>
<dbReference type="PANTHER" id="PTHR30615:SF8">
    <property type="entry name" value="UPF0047 PROTEIN C4A8.02C"/>
    <property type="match status" value="1"/>
</dbReference>
<evidence type="ECO:0000313" key="3">
    <source>
        <dbReference type="Proteomes" id="UP000315440"/>
    </source>
</evidence>
<comment type="similarity">
    <text evidence="1">Belongs to the UPF0047 family.</text>
</comment>
<dbReference type="EMBL" id="SJPQ01000002">
    <property type="protein sequence ID" value="TWT88186.1"/>
    <property type="molecule type" value="Genomic_DNA"/>
</dbReference>
<dbReference type="Proteomes" id="UP000315440">
    <property type="component" value="Unassembled WGS sequence"/>
</dbReference>
<dbReference type="PROSITE" id="PS01314">
    <property type="entry name" value="UPF0047"/>
    <property type="match status" value="1"/>
</dbReference>
<dbReference type="InterPro" id="IPR001602">
    <property type="entry name" value="UPF0047_YjbQ-like"/>
</dbReference>